<reference evidence="3" key="1">
    <citation type="submission" date="2017-09" db="EMBL/GenBank/DDBJ databases">
        <title>The Reconstruction of 2,631 Draft Metagenome-Assembled Genomes from the Global Oceans.</title>
        <authorList>
            <person name="Tully B.J."/>
            <person name="Graham E.D."/>
            <person name="Heidelberg J.F."/>
        </authorList>
    </citation>
    <scope>NUCLEOTIDE SEQUENCE [LARGE SCALE GENOMIC DNA]</scope>
</reference>
<comment type="caution">
    <text evidence="2">The sequence shown here is derived from an EMBL/GenBank/DDBJ whole genome shotgun (WGS) entry which is preliminary data.</text>
</comment>
<dbReference type="AlphaFoldDB" id="A0A2D6LQ91"/>
<dbReference type="Pfam" id="PF09376">
    <property type="entry name" value="NurA"/>
    <property type="match status" value="1"/>
</dbReference>
<dbReference type="InterPro" id="IPR018977">
    <property type="entry name" value="NurA_domain"/>
</dbReference>
<dbReference type="SMART" id="SM00933">
    <property type="entry name" value="NurA"/>
    <property type="match status" value="1"/>
</dbReference>
<gene>
    <name evidence="2" type="ORF">CL944_02645</name>
</gene>
<name>A0A2D6LQ91_9ARCH</name>
<evidence type="ECO:0000313" key="3">
    <source>
        <dbReference type="Proteomes" id="UP000226712"/>
    </source>
</evidence>
<protein>
    <recommendedName>
        <fullName evidence="1">NurA domain-containing protein</fullName>
    </recommendedName>
</protein>
<evidence type="ECO:0000259" key="1">
    <source>
        <dbReference type="SMART" id="SM00933"/>
    </source>
</evidence>
<dbReference type="Proteomes" id="UP000226712">
    <property type="component" value="Unassembled WGS sequence"/>
</dbReference>
<evidence type="ECO:0000313" key="2">
    <source>
        <dbReference type="EMBL" id="MAG18346.1"/>
    </source>
</evidence>
<dbReference type="EMBL" id="NZBD01000015">
    <property type="protein sequence ID" value="MAG18346.1"/>
    <property type="molecule type" value="Genomic_DNA"/>
</dbReference>
<sequence>MNMSKVIDSAVETIHSGEQRKKLVTEKLTPLKNKEFFSPELPEKALVLPVQKWVPDCTIGGVDSGFVAKRLASVDLVLIRAMGVCFDYKNGIVDKANYYPGYFQFPEPHLSNNALEEDEAEQSKSLMRLKEEVKASKKLIEEHSPKYLFIDGSIVPQYQDKPRKDSKLTDNYIDIIQEFESFYELAEKNNCTLISTVEDSRGSRFRGIIQDEILAKEKIVEKEKLEGLFDSAFLDYFLTKGERSSCFTYTKNIKQHPVLSDFSEKWSNHIFGLYIKPSNYDKPLRVEFISKGNLKEKADEVAKVAFALSSLHREYAYPSILIEADMHAKLKQDEIEIVYNKIMDKLGNSIKLKMRRDNRPF</sequence>
<proteinExistence type="predicted"/>
<accession>A0A2D6LQ91</accession>
<feature type="domain" description="NurA" evidence="1">
    <location>
        <begin position="57"/>
        <end position="330"/>
    </location>
</feature>
<organism evidence="2 3">
    <name type="scientific">Candidatus Iainarchaeum sp</name>
    <dbReference type="NCBI Taxonomy" id="3101447"/>
    <lineage>
        <taxon>Archaea</taxon>
        <taxon>Candidatus Iainarchaeota</taxon>
        <taxon>Candidatus Iainarchaeia</taxon>
        <taxon>Candidatus Iainarchaeales</taxon>
        <taxon>Candidatus Iainarchaeaceae</taxon>
        <taxon>Candidatus Iainarchaeum</taxon>
    </lineage>
</organism>